<reference evidence="1 2" key="1">
    <citation type="journal article" date="2015" name="PLoS Negl. Trop. Dis.">
        <title>Distribution of Plasmids in Distinct Leptospira Pathogenic Species.</title>
        <authorList>
            <person name="Wang Y."/>
            <person name="Zhuang X."/>
            <person name="Zhong Y."/>
            <person name="Zhang C."/>
            <person name="Zhang Y."/>
            <person name="Zeng L."/>
            <person name="Zhu Y."/>
            <person name="He P."/>
            <person name="Dong K."/>
            <person name="Pal U."/>
            <person name="Guo X."/>
            <person name="Qin J."/>
        </authorList>
    </citation>
    <scope>NUCLEOTIDE SEQUENCE [LARGE SCALE GENOMIC DNA]</scope>
    <source>
        <strain evidence="1 2">56604</strain>
    </source>
</reference>
<protein>
    <submittedName>
        <fullName evidence="1">Uncharacterized protein</fullName>
    </submittedName>
</protein>
<evidence type="ECO:0000313" key="2">
    <source>
        <dbReference type="Proteomes" id="UP000058857"/>
    </source>
</evidence>
<accession>A0A0S2IRF3</accession>
<dbReference type="EMBL" id="CP012029">
    <property type="protein sequence ID" value="ALO26247.1"/>
    <property type="molecule type" value="Genomic_DNA"/>
</dbReference>
<dbReference type="Proteomes" id="UP000058857">
    <property type="component" value="Chromosome 1"/>
</dbReference>
<proteinExistence type="predicted"/>
<evidence type="ECO:0000313" key="1">
    <source>
        <dbReference type="EMBL" id="ALO26247.1"/>
    </source>
</evidence>
<sequence>MIRNGEQFNCNYFFFIPPTDATLKITSYERGLVVRQKQYILQ</sequence>
<organism evidence="1">
    <name type="scientific">Leptospira borgpetersenii serovar Ballum</name>
    <dbReference type="NCBI Taxonomy" id="280505"/>
    <lineage>
        <taxon>Bacteria</taxon>
        <taxon>Pseudomonadati</taxon>
        <taxon>Spirochaetota</taxon>
        <taxon>Spirochaetia</taxon>
        <taxon>Leptospirales</taxon>
        <taxon>Leptospiraceae</taxon>
        <taxon>Leptospira</taxon>
    </lineage>
</organism>
<dbReference type="AlphaFoldDB" id="A0A0S2IRF3"/>
<name>A0A0S2IRF3_LEPBO</name>
<gene>
    <name evidence="1" type="ORF">LBBP_01972</name>
</gene>